<dbReference type="InterPro" id="IPR050638">
    <property type="entry name" value="AA-Vitamin_Transporters"/>
</dbReference>
<dbReference type="PANTHER" id="PTHR32322:SF2">
    <property type="entry name" value="EAMA DOMAIN-CONTAINING PROTEIN"/>
    <property type="match status" value="1"/>
</dbReference>
<evidence type="ECO:0000313" key="8">
    <source>
        <dbReference type="EMBL" id="GAA1822538.1"/>
    </source>
</evidence>
<evidence type="ECO:0000256" key="4">
    <source>
        <dbReference type="ARBA" id="ARBA00022989"/>
    </source>
</evidence>
<name>A0ABN2MFA4_9MICO</name>
<comment type="similarity">
    <text evidence="2">Belongs to the EamA transporter family.</text>
</comment>
<evidence type="ECO:0000256" key="3">
    <source>
        <dbReference type="ARBA" id="ARBA00022692"/>
    </source>
</evidence>
<feature type="transmembrane region" description="Helical" evidence="6">
    <location>
        <begin position="106"/>
        <end position="127"/>
    </location>
</feature>
<feature type="transmembrane region" description="Helical" evidence="6">
    <location>
        <begin position="157"/>
        <end position="179"/>
    </location>
</feature>
<feature type="transmembrane region" description="Helical" evidence="6">
    <location>
        <begin position="134"/>
        <end position="151"/>
    </location>
</feature>
<sequence length="310" mass="32366">MASKFGLSDRVRLVAALAVVYLVWGSTYVAIKVAIAAIPPLLMSGVRFLIAGALLYAWCALQRRRHPQRGWTPPTPRQWRSGIIIGLLLPAAGTGVVSWAEQYISSGLAALLLATIPIWIVVGAAVFDRERITTPVVIGLATGVAGVVVLVDPFDGAVPALIPMLATLAGALSWGLGSIYSRHATQPAQPLLGSAIQMIAAGLVLVLIGSVSGELSRVDLAEITASSWIAVAYLIVFGSLLAYSAYTWLLAHASSRLVGTYAFVNPLVAVALGWAILGETLTAQTVVAAALVITAVAILVLQPPPSRRPA</sequence>
<dbReference type="InterPro" id="IPR000620">
    <property type="entry name" value="EamA_dom"/>
</dbReference>
<evidence type="ECO:0000313" key="9">
    <source>
        <dbReference type="Proteomes" id="UP001501746"/>
    </source>
</evidence>
<proteinExistence type="inferred from homology"/>
<feature type="domain" description="EamA" evidence="7">
    <location>
        <begin position="17"/>
        <end position="151"/>
    </location>
</feature>
<dbReference type="PANTHER" id="PTHR32322">
    <property type="entry name" value="INNER MEMBRANE TRANSPORTER"/>
    <property type="match status" value="1"/>
</dbReference>
<protein>
    <submittedName>
        <fullName evidence="8">Drug/metabolite exporter YedA</fullName>
    </submittedName>
</protein>
<evidence type="ECO:0000256" key="2">
    <source>
        <dbReference type="ARBA" id="ARBA00007362"/>
    </source>
</evidence>
<accession>A0ABN2MFA4</accession>
<evidence type="ECO:0000259" key="7">
    <source>
        <dbReference type="Pfam" id="PF00892"/>
    </source>
</evidence>
<dbReference type="RefSeq" id="WP_157425693.1">
    <property type="nucleotide sequence ID" value="NZ_BAAANK010000001.1"/>
</dbReference>
<dbReference type="Pfam" id="PF00892">
    <property type="entry name" value="EamA"/>
    <property type="match status" value="2"/>
</dbReference>
<gene>
    <name evidence="8" type="primary">yedA</name>
    <name evidence="8" type="ORF">GCM10009750_01150</name>
</gene>
<feature type="transmembrane region" description="Helical" evidence="6">
    <location>
        <begin position="283"/>
        <end position="301"/>
    </location>
</feature>
<feature type="transmembrane region" description="Helical" evidence="6">
    <location>
        <begin position="82"/>
        <end position="100"/>
    </location>
</feature>
<dbReference type="SUPFAM" id="SSF103481">
    <property type="entry name" value="Multidrug resistance efflux transporter EmrE"/>
    <property type="match status" value="2"/>
</dbReference>
<comment type="subcellular location">
    <subcellularLocation>
        <location evidence="1">Membrane</location>
        <topology evidence="1">Multi-pass membrane protein</topology>
    </subcellularLocation>
</comment>
<reference evidence="8 9" key="1">
    <citation type="journal article" date="2019" name="Int. J. Syst. Evol. Microbiol.">
        <title>The Global Catalogue of Microorganisms (GCM) 10K type strain sequencing project: providing services to taxonomists for standard genome sequencing and annotation.</title>
        <authorList>
            <consortium name="The Broad Institute Genomics Platform"/>
            <consortium name="The Broad Institute Genome Sequencing Center for Infectious Disease"/>
            <person name="Wu L."/>
            <person name="Ma J."/>
        </authorList>
    </citation>
    <scope>NUCLEOTIDE SEQUENCE [LARGE SCALE GENOMIC DNA]</scope>
    <source>
        <strain evidence="8 9">JCM 14323</strain>
    </source>
</reference>
<keyword evidence="4 6" id="KW-1133">Transmembrane helix</keyword>
<feature type="transmembrane region" description="Helical" evidence="6">
    <location>
        <begin position="41"/>
        <end position="61"/>
    </location>
</feature>
<evidence type="ECO:0000256" key="5">
    <source>
        <dbReference type="ARBA" id="ARBA00023136"/>
    </source>
</evidence>
<feature type="transmembrane region" description="Helical" evidence="6">
    <location>
        <begin position="225"/>
        <end position="246"/>
    </location>
</feature>
<feature type="transmembrane region" description="Helical" evidence="6">
    <location>
        <begin position="191"/>
        <end position="213"/>
    </location>
</feature>
<keyword evidence="5 6" id="KW-0472">Membrane</keyword>
<keyword evidence="3 6" id="KW-0812">Transmembrane</keyword>
<keyword evidence="9" id="KW-1185">Reference proteome</keyword>
<dbReference type="EMBL" id="BAAANK010000001">
    <property type="protein sequence ID" value="GAA1822538.1"/>
    <property type="molecule type" value="Genomic_DNA"/>
</dbReference>
<feature type="transmembrane region" description="Helical" evidence="6">
    <location>
        <begin position="12"/>
        <end position="35"/>
    </location>
</feature>
<feature type="domain" description="EamA" evidence="7">
    <location>
        <begin position="164"/>
        <end position="300"/>
    </location>
</feature>
<evidence type="ECO:0000256" key="1">
    <source>
        <dbReference type="ARBA" id="ARBA00004141"/>
    </source>
</evidence>
<dbReference type="InterPro" id="IPR037185">
    <property type="entry name" value="EmrE-like"/>
</dbReference>
<dbReference type="Proteomes" id="UP001501746">
    <property type="component" value="Unassembled WGS sequence"/>
</dbReference>
<organism evidence="8 9">
    <name type="scientific">Agromyces salentinus</name>
    <dbReference type="NCBI Taxonomy" id="269421"/>
    <lineage>
        <taxon>Bacteria</taxon>
        <taxon>Bacillati</taxon>
        <taxon>Actinomycetota</taxon>
        <taxon>Actinomycetes</taxon>
        <taxon>Micrococcales</taxon>
        <taxon>Microbacteriaceae</taxon>
        <taxon>Agromyces</taxon>
    </lineage>
</organism>
<comment type="caution">
    <text evidence="8">The sequence shown here is derived from an EMBL/GenBank/DDBJ whole genome shotgun (WGS) entry which is preliminary data.</text>
</comment>
<feature type="transmembrane region" description="Helical" evidence="6">
    <location>
        <begin position="258"/>
        <end position="277"/>
    </location>
</feature>
<evidence type="ECO:0000256" key="6">
    <source>
        <dbReference type="SAM" id="Phobius"/>
    </source>
</evidence>